<evidence type="ECO:0000313" key="3">
    <source>
        <dbReference type="Proteomes" id="UP000831768"/>
    </source>
</evidence>
<sequence length="257" mass="28080">MCNSERFKFGTVTLPSVVLPSPEDVCTALEETPVTEIDPRSEDPAIQRHSVDAVVCNTDHDSDPYCHFQYRAAFSKSDTVRTPEQSSLGVHPWHVRSRVFYFEDGQFAVQPVRGLPDTWFPSFLGHITDTEVGNEFRIYGSEHNVAGIQRTPGGSPPSEVLNRVPAGDGAASSVSSSVPDDRSSSQAGDPADLLDELTRGGVVGPQCTLGGLSSDIAFEPDTVVATWDETDWPDDADEAKRATEIHRQIVPYLRNHV</sequence>
<dbReference type="RefSeq" id="WP_247994559.1">
    <property type="nucleotide sequence ID" value="NZ_CP096019.1"/>
</dbReference>
<reference evidence="2" key="1">
    <citation type="submission" date="2022-04" db="EMBL/GenBank/DDBJ databases">
        <title>Halocatena sp. nov., isolated from a salt lake.</title>
        <authorList>
            <person name="Cui H.-L."/>
        </authorList>
    </citation>
    <scope>NUCLEOTIDE SEQUENCE</scope>
    <source>
        <strain evidence="2">AD-1</strain>
    </source>
</reference>
<dbReference type="EMBL" id="CP096019">
    <property type="protein sequence ID" value="UPM43901.1"/>
    <property type="molecule type" value="Genomic_DNA"/>
</dbReference>
<dbReference type="KEGG" id="haad:MW046_05510"/>
<protein>
    <submittedName>
        <fullName evidence="2">Uncharacterized protein</fullName>
    </submittedName>
</protein>
<keyword evidence="3" id="KW-1185">Reference proteome</keyword>
<dbReference type="Proteomes" id="UP000831768">
    <property type="component" value="Chromosome"/>
</dbReference>
<proteinExistence type="predicted"/>
<evidence type="ECO:0000313" key="2">
    <source>
        <dbReference type="EMBL" id="UPM43901.1"/>
    </source>
</evidence>
<accession>A0A8U0A3W8</accession>
<evidence type="ECO:0000256" key="1">
    <source>
        <dbReference type="SAM" id="MobiDB-lite"/>
    </source>
</evidence>
<feature type="region of interest" description="Disordered" evidence="1">
    <location>
        <begin position="147"/>
        <end position="196"/>
    </location>
</feature>
<gene>
    <name evidence="2" type="ORF">MW046_05510</name>
</gene>
<dbReference type="AlphaFoldDB" id="A0A8U0A3W8"/>
<name>A0A8U0A3W8_9EURY</name>
<dbReference type="GeneID" id="71927483"/>
<organism evidence="2 3">
    <name type="scientific">Halocatena salina</name>
    <dbReference type="NCBI Taxonomy" id="2934340"/>
    <lineage>
        <taxon>Archaea</taxon>
        <taxon>Methanobacteriati</taxon>
        <taxon>Methanobacteriota</taxon>
        <taxon>Stenosarchaea group</taxon>
        <taxon>Halobacteria</taxon>
        <taxon>Halobacteriales</taxon>
        <taxon>Natronomonadaceae</taxon>
        <taxon>Halocatena</taxon>
    </lineage>
</organism>
<feature type="compositionally biased region" description="Low complexity" evidence="1">
    <location>
        <begin position="164"/>
        <end position="178"/>
    </location>
</feature>